<keyword evidence="1" id="KW-0472">Membrane</keyword>
<feature type="transmembrane region" description="Helical" evidence="1">
    <location>
        <begin position="1146"/>
        <end position="1167"/>
    </location>
</feature>
<protein>
    <submittedName>
        <fullName evidence="2">Uncharacterized protein</fullName>
    </submittedName>
</protein>
<feature type="transmembrane region" description="Helical" evidence="1">
    <location>
        <begin position="859"/>
        <end position="881"/>
    </location>
</feature>
<keyword evidence="1" id="KW-1133">Transmembrane helix</keyword>
<feature type="transmembrane region" description="Helical" evidence="1">
    <location>
        <begin position="1083"/>
        <end position="1107"/>
    </location>
</feature>
<proteinExistence type="predicted"/>
<reference evidence="2 3" key="1">
    <citation type="journal article" date="2023" name="Commun. Biol.">
        <title>Genome analysis of Parmales, the sister group of diatoms, reveals the evolutionary specialization of diatoms from phago-mixotrophs to photoautotrophs.</title>
        <authorList>
            <person name="Ban H."/>
            <person name="Sato S."/>
            <person name="Yoshikawa S."/>
            <person name="Yamada K."/>
            <person name="Nakamura Y."/>
            <person name="Ichinomiya M."/>
            <person name="Sato N."/>
            <person name="Blanc-Mathieu R."/>
            <person name="Endo H."/>
            <person name="Kuwata A."/>
            <person name="Ogata H."/>
        </authorList>
    </citation>
    <scope>NUCLEOTIDE SEQUENCE [LARGE SCALE GENOMIC DNA]</scope>
</reference>
<dbReference type="InterPro" id="IPR051213">
    <property type="entry name" value="START_lipid_transfer"/>
</dbReference>
<organism evidence="2 3">
    <name type="scientific">Tetraparma gracilis</name>
    <dbReference type="NCBI Taxonomy" id="2962635"/>
    <lineage>
        <taxon>Eukaryota</taxon>
        <taxon>Sar</taxon>
        <taxon>Stramenopiles</taxon>
        <taxon>Ochrophyta</taxon>
        <taxon>Bolidophyceae</taxon>
        <taxon>Parmales</taxon>
        <taxon>Triparmaceae</taxon>
        <taxon>Tetraparma</taxon>
    </lineage>
</organism>
<dbReference type="InterPro" id="IPR023393">
    <property type="entry name" value="START-like_dom_sf"/>
</dbReference>
<evidence type="ECO:0000313" key="2">
    <source>
        <dbReference type="EMBL" id="GMI34758.1"/>
    </source>
</evidence>
<dbReference type="EMBL" id="BRYB01001839">
    <property type="protein sequence ID" value="GMI34758.1"/>
    <property type="molecule type" value="Genomic_DNA"/>
</dbReference>
<dbReference type="PANTHER" id="PTHR19308">
    <property type="entry name" value="PHOSPHATIDYLCHOLINE TRANSFER PROTEIN"/>
    <property type="match status" value="1"/>
</dbReference>
<feature type="transmembrane region" description="Helical" evidence="1">
    <location>
        <begin position="1113"/>
        <end position="1134"/>
    </location>
</feature>
<dbReference type="PANTHER" id="PTHR19308:SF14">
    <property type="entry name" value="START DOMAIN-CONTAINING PROTEIN"/>
    <property type="match status" value="1"/>
</dbReference>
<evidence type="ECO:0000256" key="1">
    <source>
        <dbReference type="SAM" id="Phobius"/>
    </source>
</evidence>
<dbReference type="Proteomes" id="UP001165060">
    <property type="component" value="Unassembled WGS sequence"/>
</dbReference>
<feature type="transmembrane region" description="Helical" evidence="1">
    <location>
        <begin position="1016"/>
        <end position="1040"/>
    </location>
</feature>
<name>A0ABQ6MW77_9STRA</name>
<keyword evidence="3" id="KW-1185">Reference proteome</keyword>
<comment type="caution">
    <text evidence="2">The sequence shown here is derived from an EMBL/GenBank/DDBJ whole genome shotgun (WGS) entry which is preliminary data.</text>
</comment>
<sequence>CELDAPAAAALEHVLHRAPPGLLFSVPLSPLSEFRVERAAEGGAAWGTWRVWGRDGGDYVLAIAPAGAHPPCPQLDRLAAQLAVLNANISSPPPSVSGLLRISPFTPSISLCSLSLCSSLSPEHSLRLCVAALSPLRDFFRRSDAAVDGEVAGSFPPPPPKGELSPDQKGHVERCLELEEDGAGPGWRAIKDQGKGGVSLWMKHTPPRRGLRTVALGRASCTLDCPALRAAGSYANGMSRRGGRLAREAGDPARLVVEDRGRHDWTMALVKRSPKPLRCREFVFRMVAFSETSTSSIVLAYHPPDVDPVIDYGTNLKCVRAVAKTLVRFKDVPGESGTCEMTMLQMLDARGRLPVFVVNWAVPRALAPVEDMKIEFARDDEIDAANLARRIQMIASHEGDGYEGDAAFTNSVREEVNQDQSLFRPIDSRDHLVKMFVFLPEDKSAAVMRASAVFDTTPEECVAMETEKESRAIMKKDEYLEKSILHLNAHSYVYHVVVDLGVPGFTPREFLTLVVWRKEGDCFNLYYGPTEHDNFPQTGKWLRGRSNCMFAFKQIEDAGGTPQTLVTMTQKVELAGNIPRFLLESDDKAIDNLMYNSRLRLKFDKSLNIDLKNMEDMVVAQAAHSATAVYTDEELEFIKAGESRFDIFEAGAGIEEKGLRSPLARGKVVIGRKAGSAVGWSTTRVRDSPERVLAWYWSWQARCRQYPSDIERVLQTENEHDAYLYVLKKTPAVIANRDFYGRNVWKKTGEGCYVCDKLCNLDVQGGRSIGAALAGSLATNLTACRAVDEWILRYPAMQEMDRLHNAWFRPMMDTLALRLLERVSWGLKSRLYVTAGLSVLDMATDLGMVNLYMKSGQTLAGRALLAMVFLCLGLNLVMVWLQNRKCKDKKIVVKEVMIVLTGLKPGFDAYRAASRTKKHDWQFMDASMEMSFSKGVEMLTESIPGTVLQLVAYMEEKQKNADYISYQALVSMVLSALTAGFTSATISFDWDTDPKRRKNQPSFYGYVPDRSAARTAIFVCLTLNSTLLLLLRSAGVALLFAADKGYYVVYYFAADMSVYMLVKAARGDLYYWMKFGKNKVSMLIFAVFLRSTIKLVGEFTGIVQFRAPSESGGLHWTVSMLIAVLSPFLAVHVYSREGGTAVPVDFCWKLLALLSGMWVAVFMLFVATMKSTYRKTFFSTQTSADVLKEVFQTTTKDELKIRILGKNRVIWKAMEGEVGAWLADNWERWEEEKPAWFGEAWILGIDEDLLPPEVLRDLKMKKGAGRRRPSTGDRVRIMGRDAVEKVDFDDRKYEKGGGGGGGVETE</sequence>
<keyword evidence="1" id="KW-0812">Transmembrane</keyword>
<dbReference type="SUPFAM" id="SSF55961">
    <property type="entry name" value="Bet v1-like"/>
    <property type="match status" value="3"/>
</dbReference>
<feature type="non-terminal residue" evidence="2">
    <location>
        <position position="1"/>
    </location>
</feature>
<dbReference type="Gene3D" id="3.30.530.20">
    <property type="match status" value="2"/>
</dbReference>
<accession>A0ABQ6MW77</accession>
<evidence type="ECO:0000313" key="3">
    <source>
        <dbReference type="Proteomes" id="UP001165060"/>
    </source>
</evidence>
<gene>
    <name evidence="2" type="ORF">TeGR_g897</name>
</gene>